<dbReference type="AlphaFoldDB" id="A0A6M2F7Q9"/>
<accession>A0A6M2F7Q9</accession>
<reference evidence="1" key="1">
    <citation type="submission" date="2020-03" db="EMBL/GenBank/DDBJ databases">
        <authorList>
            <person name="Zhang R."/>
        </authorList>
    </citation>
    <scope>NUCLEOTIDE SEQUENCE</scope>
</reference>
<organism evidence="1">
    <name type="scientific">Populus davidiana</name>
    <dbReference type="NCBI Taxonomy" id="266767"/>
    <lineage>
        <taxon>Eukaryota</taxon>
        <taxon>Viridiplantae</taxon>
        <taxon>Streptophyta</taxon>
        <taxon>Embryophyta</taxon>
        <taxon>Tracheophyta</taxon>
        <taxon>Spermatophyta</taxon>
        <taxon>Magnoliopsida</taxon>
        <taxon>eudicotyledons</taxon>
        <taxon>Gunneridae</taxon>
        <taxon>Pentapetalae</taxon>
        <taxon>rosids</taxon>
        <taxon>fabids</taxon>
        <taxon>Malpighiales</taxon>
        <taxon>Salicaceae</taxon>
        <taxon>Saliceae</taxon>
        <taxon>Populus</taxon>
    </lineage>
</organism>
<name>A0A6M2F7Q9_9ROSI</name>
<proteinExistence type="predicted"/>
<evidence type="ECO:0000313" key="1">
    <source>
        <dbReference type="EMBL" id="NUU92286.1"/>
    </source>
</evidence>
<sequence>MFGASVPFCLTAPPTPALFGGFAFHHRRSPFITGVCTPSIRCFCNSSLSILACIGKVFACCLHQEHKRLLVVQTLTVSALSFIWEHFFSLHLLSHYSTSLDPTGTPAQSLCALVQFLFSRFIPIPCICLTAAHPVTTPVQVKIGCQSLSPCCISLSLSGSSSILPSRNHSHQI</sequence>
<protein>
    <submittedName>
        <fullName evidence="1">Uncharacterized protein</fullName>
    </submittedName>
</protein>
<dbReference type="EMBL" id="GILB01011953">
    <property type="protein sequence ID" value="NUU92286.1"/>
    <property type="molecule type" value="Transcribed_RNA"/>
</dbReference>